<name>A0ABR4Q8W6_9CEST</name>
<proteinExistence type="predicted"/>
<reference evidence="1 2" key="1">
    <citation type="journal article" date="2022" name="Front. Cell. Infect. Microbiol.">
        <title>The Genomes of Two Strains of Taenia crassiceps the Animal Model for the Study of Human Cysticercosis.</title>
        <authorList>
            <person name="Bobes R.J."/>
            <person name="Estrada K."/>
            <person name="Rios-Valencia D.G."/>
            <person name="Calderon-Gallegos A."/>
            <person name="de la Torre P."/>
            <person name="Carrero J.C."/>
            <person name="Sanchez-Flores A."/>
            <person name="Laclette J.P."/>
        </authorList>
    </citation>
    <scope>NUCLEOTIDE SEQUENCE [LARGE SCALE GENOMIC DNA]</scope>
    <source>
        <strain evidence="1">WFUcys</strain>
    </source>
</reference>
<accession>A0ABR4Q8W6</accession>
<keyword evidence="2" id="KW-1185">Reference proteome</keyword>
<gene>
    <name evidence="1" type="ORF">TcWFU_000905</name>
</gene>
<sequence length="164" mass="18454">MSAYYILTTLWVSFIFQHFNLPLISCSRLFGEGFYSFHSAFDAVANPNSVQSAPNKLQSLTRIRSQLINNSTSNRLYILQVANRVGRNGVVPYAYMCKARLLYLQTKVFSQGVDANFDHFFAQVVFDVKRSFTRSGIQPGGSGCKHNCKTCSSLCPILRDLPVH</sequence>
<protein>
    <submittedName>
        <fullName evidence="1">Uncharacterized protein</fullName>
    </submittedName>
</protein>
<dbReference type="EMBL" id="JAKROA010000006">
    <property type="protein sequence ID" value="KAL5106035.1"/>
    <property type="molecule type" value="Genomic_DNA"/>
</dbReference>
<evidence type="ECO:0000313" key="1">
    <source>
        <dbReference type="EMBL" id="KAL5106035.1"/>
    </source>
</evidence>
<evidence type="ECO:0000313" key="2">
    <source>
        <dbReference type="Proteomes" id="UP001651158"/>
    </source>
</evidence>
<organism evidence="1 2">
    <name type="scientific">Taenia crassiceps</name>
    <dbReference type="NCBI Taxonomy" id="6207"/>
    <lineage>
        <taxon>Eukaryota</taxon>
        <taxon>Metazoa</taxon>
        <taxon>Spiralia</taxon>
        <taxon>Lophotrochozoa</taxon>
        <taxon>Platyhelminthes</taxon>
        <taxon>Cestoda</taxon>
        <taxon>Eucestoda</taxon>
        <taxon>Cyclophyllidea</taxon>
        <taxon>Taeniidae</taxon>
        <taxon>Taenia</taxon>
    </lineage>
</organism>
<comment type="caution">
    <text evidence="1">The sequence shown here is derived from an EMBL/GenBank/DDBJ whole genome shotgun (WGS) entry which is preliminary data.</text>
</comment>
<dbReference type="Proteomes" id="UP001651158">
    <property type="component" value="Unassembled WGS sequence"/>
</dbReference>